<feature type="transmembrane region" description="Helical" evidence="5">
    <location>
        <begin position="28"/>
        <end position="51"/>
    </location>
</feature>
<comment type="subcellular location">
    <subcellularLocation>
        <location evidence="1">Membrane</location>
        <topology evidence="1">Multi-pass membrane protein</topology>
    </subcellularLocation>
</comment>
<protein>
    <submittedName>
        <fullName evidence="6">MFS transporter cpaT</fullName>
    </submittedName>
</protein>
<dbReference type="OrthoDB" id="268400at2759"/>
<reference evidence="6" key="1">
    <citation type="submission" date="2021-12" db="EMBL/GenBank/DDBJ databases">
        <authorList>
            <person name="Zaccaron A."/>
            <person name="Stergiopoulos I."/>
        </authorList>
    </citation>
    <scope>NUCLEOTIDE SEQUENCE</scope>
    <source>
        <strain evidence="6">Race5_Kim</strain>
    </source>
</reference>
<dbReference type="Proteomes" id="UP000756132">
    <property type="component" value="Chromosome 8"/>
</dbReference>
<dbReference type="RefSeq" id="XP_047765539.1">
    <property type="nucleotide sequence ID" value="XM_047910240.1"/>
</dbReference>
<dbReference type="PANTHER" id="PTHR23502">
    <property type="entry name" value="MAJOR FACILITATOR SUPERFAMILY"/>
    <property type="match status" value="1"/>
</dbReference>
<dbReference type="SUPFAM" id="SSF103473">
    <property type="entry name" value="MFS general substrate transporter"/>
    <property type="match status" value="1"/>
</dbReference>
<keyword evidence="7" id="KW-1185">Reference proteome</keyword>
<dbReference type="GeneID" id="71990970"/>
<dbReference type="PANTHER" id="PTHR23502:SF34">
    <property type="entry name" value="PROTEIN HOL1"/>
    <property type="match status" value="1"/>
</dbReference>
<keyword evidence="3 5" id="KW-1133">Transmembrane helix</keyword>
<accession>A0A9Q8USU8</accession>
<dbReference type="KEGG" id="ffu:CLAFUR5_11092"/>
<dbReference type="InterPro" id="IPR036259">
    <property type="entry name" value="MFS_trans_sf"/>
</dbReference>
<sequence length="111" mass="12076">MSVTIGFTVAITSNFATAFSELYAFSTWQSGLCFTASLIGSGFGIFFNGRFSERVADYFTKRNSGIREPEFRLPAISIGLVTAPLALILLGAEIEQSWHWVVPTVGLGWGC</sequence>
<reference evidence="6" key="2">
    <citation type="journal article" date="2022" name="Microb. Genom.">
        <title>A chromosome-scale genome assembly of the tomato pathogen Cladosporium fulvum reveals a compartmentalized genome architecture and the presence of a dispensable chromosome.</title>
        <authorList>
            <person name="Zaccaron A.Z."/>
            <person name="Chen L.H."/>
            <person name="Samaras A."/>
            <person name="Stergiopoulos I."/>
        </authorList>
    </citation>
    <scope>NUCLEOTIDE SEQUENCE</scope>
    <source>
        <strain evidence="6">Race5_Kim</strain>
    </source>
</reference>
<evidence type="ECO:0000256" key="1">
    <source>
        <dbReference type="ARBA" id="ARBA00004141"/>
    </source>
</evidence>
<dbReference type="EMBL" id="CP090170">
    <property type="protein sequence ID" value="UJO21173.1"/>
    <property type="molecule type" value="Genomic_DNA"/>
</dbReference>
<evidence type="ECO:0000313" key="6">
    <source>
        <dbReference type="EMBL" id="UJO21173.1"/>
    </source>
</evidence>
<dbReference type="OMA" id="FNGRFSE"/>
<keyword evidence="2 5" id="KW-0812">Transmembrane</keyword>
<evidence type="ECO:0000256" key="5">
    <source>
        <dbReference type="SAM" id="Phobius"/>
    </source>
</evidence>
<evidence type="ECO:0000256" key="3">
    <source>
        <dbReference type="ARBA" id="ARBA00022989"/>
    </source>
</evidence>
<evidence type="ECO:0000256" key="4">
    <source>
        <dbReference type="ARBA" id="ARBA00023136"/>
    </source>
</evidence>
<evidence type="ECO:0000256" key="2">
    <source>
        <dbReference type="ARBA" id="ARBA00022692"/>
    </source>
</evidence>
<evidence type="ECO:0000313" key="7">
    <source>
        <dbReference type="Proteomes" id="UP000756132"/>
    </source>
</evidence>
<gene>
    <name evidence="6" type="ORF">CLAFUR5_11092</name>
</gene>
<dbReference type="GO" id="GO:0022857">
    <property type="term" value="F:transmembrane transporter activity"/>
    <property type="evidence" value="ECO:0007669"/>
    <property type="project" value="TreeGrafter"/>
</dbReference>
<name>A0A9Q8USU8_PASFU</name>
<proteinExistence type="predicted"/>
<feature type="transmembrane region" description="Helical" evidence="5">
    <location>
        <begin position="71"/>
        <end position="92"/>
    </location>
</feature>
<dbReference type="AlphaFoldDB" id="A0A9Q8USU8"/>
<organism evidence="6 7">
    <name type="scientific">Passalora fulva</name>
    <name type="common">Tomato leaf mold</name>
    <name type="synonym">Cladosporium fulvum</name>
    <dbReference type="NCBI Taxonomy" id="5499"/>
    <lineage>
        <taxon>Eukaryota</taxon>
        <taxon>Fungi</taxon>
        <taxon>Dikarya</taxon>
        <taxon>Ascomycota</taxon>
        <taxon>Pezizomycotina</taxon>
        <taxon>Dothideomycetes</taxon>
        <taxon>Dothideomycetidae</taxon>
        <taxon>Mycosphaerellales</taxon>
        <taxon>Mycosphaerellaceae</taxon>
        <taxon>Fulvia</taxon>
    </lineage>
</organism>
<dbReference type="GO" id="GO:0005886">
    <property type="term" value="C:plasma membrane"/>
    <property type="evidence" value="ECO:0007669"/>
    <property type="project" value="TreeGrafter"/>
</dbReference>
<keyword evidence="4 5" id="KW-0472">Membrane</keyword>